<feature type="compositionally biased region" description="Polar residues" evidence="1">
    <location>
        <begin position="96"/>
        <end position="116"/>
    </location>
</feature>
<sequence>MGTLMASWCLLNHPSKPKTTTRYEKINNGYLQSCIASTNSGNTCSDFESENLKSQNSVDLSWLPNYDNDNSASESHHHNREIDFDYSWLPDHIHSKSSNSRETGNDSWLPSASTLIVNGGDDDDDDDSWLPNYNDVKKNTSTIPSEPNNLCRSRKTSSFSPTHTVTNGNQSKEIINNNNNNNKHKKLKNEDHESVSSREEQIQHAKPLNKKPESSSSQGQVSPSNSNCSVETDSLGGVSTLCRRFQDLAESRNTNRKPKCSSGGNNNSERGAPPRTAAGNKNEFFSPICNAGDHQKVAGENKCFFHITVKPRLIRGRQAFNDFLNRMEQDKQRELECLAQRKPVSQFSYRGRIRALLRFRFIRPGAESKTHKLKLITKDHHKITELTTPVDKPHEIDTSSHSIHTIQLENYHDCVSDYSQSQSDWDDEEEEYDDDGSSWDMDPFDDWISEIARPKSYWECMRRARYHEMRYLYSYKQDLRELLERRCVVGFLSSDHKNKIDELMMSRVHRNEGLELRKEDMEKEEDEGGWSKVERKCWEYNEFIDQTRVQGERSYQSSSSIVKDGATRWSDDGKGEINIELCGHMQVKMQWCFMNQCFEYV</sequence>
<accession>A0A9R1WXU0</accession>
<gene>
    <name evidence="2" type="ORF">LSAT_V11C800431110</name>
</gene>
<comment type="caution">
    <text evidence="2">The sequence shown here is derived from an EMBL/GenBank/DDBJ whole genome shotgun (WGS) entry which is preliminary data.</text>
</comment>
<feature type="compositionally biased region" description="Low complexity" evidence="1">
    <location>
        <begin position="167"/>
        <end position="181"/>
    </location>
</feature>
<feature type="region of interest" description="Disordered" evidence="1">
    <location>
        <begin position="249"/>
        <end position="279"/>
    </location>
</feature>
<dbReference type="AlphaFoldDB" id="A0A9R1WXU0"/>
<dbReference type="PANTHER" id="PTHR47820">
    <property type="entry name" value="BNAC05G24000D PROTEIN"/>
    <property type="match status" value="1"/>
</dbReference>
<evidence type="ECO:0000313" key="2">
    <source>
        <dbReference type="EMBL" id="KAJ0191766.1"/>
    </source>
</evidence>
<evidence type="ECO:0000313" key="3">
    <source>
        <dbReference type="Proteomes" id="UP000235145"/>
    </source>
</evidence>
<reference evidence="2 3" key="1">
    <citation type="journal article" date="2017" name="Nat. Commun.">
        <title>Genome assembly with in vitro proximity ligation data and whole-genome triplication in lettuce.</title>
        <authorList>
            <person name="Reyes-Chin-Wo S."/>
            <person name="Wang Z."/>
            <person name="Yang X."/>
            <person name="Kozik A."/>
            <person name="Arikit S."/>
            <person name="Song C."/>
            <person name="Xia L."/>
            <person name="Froenicke L."/>
            <person name="Lavelle D.O."/>
            <person name="Truco M.J."/>
            <person name="Xia R."/>
            <person name="Zhu S."/>
            <person name="Xu C."/>
            <person name="Xu H."/>
            <person name="Xu X."/>
            <person name="Cox K."/>
            <person name="Korf I."/>
            <person name="Meyers B.C."/>
            <person name="Michelmore R.W."/>
        </authorList>
    </citation>
    <scope>NUCLEOTIDE SEQUENCE [LARGE SCALE GENOMIC DNA]</scope>
    <source>
        <strain evidence="3">cv. Salinas</strain>
        <tissue evidence="2">Seedlings</tissue>
    </source>
</reference>
<dbReference type="EMBL" id="NBSK02000008">
    <property type="protein sequence ID" value="KAJ0191766.1"/>
    <property type="molecule type" value="Genomic_DNA"/>
</dbReference>
<protein>
    <submittedName>
        <fullName evidence="2">Uncharacterized protein</fullName>
    </submittedName>
</protein>
<proteinExistence type="predicted"/>
<name>A0A9R1WXU0_LACSA</name>
<dbReference type="Proteomes" id="UP000235145">
    <property type="component" value="Unassembled WGS sequence"/>
</dbReference>
<feature type="region of interest" description="Disordered" evidence="1">
    <location>
        <begin position="96"/>
        <end position="231"/>
    </location>
</feature>
<dbReference type="PANTHER" id="PTHR47820:SF3">
    <property type="entry name" value="OS07G0499800 PROTEIN"/>
    <property type="match status" value="1"/>
</dbReference>
<evidence type="ECO:0000256" key="1">
    <source>
        <dbReference type="SAM" id="MobiDB-lite"/>
    </source>
</evidence>
<keyword evidence="3" id="KW-1185">Reference proteome</keyword>
<organism evidence="2 3">
    <name type="scientific">Lactuca sativa</name>
    <name type="common">Garden lettuce</name>
    <dbReference type="NCBI Taxonomy" id="4236"/>
    <lineage>
        <taxon>Eukaryota</taxon>
        <taxon>Viridiplantae</taxon>
        <taxon>Streptophyta</taxon>
        <taxon>Embryophyta</taxon>
        <taxon>Tracheophyta</taxon>
        <taxon>Spermatophyta</taxon>
        <taxon>Magnoliopsida</taxon>
        <taxon>eudicotyledons</taxon>
        <taxon>Gunneridae</taxon>
        <taxon>Pentapetalae</taxon>
        <taxon>asterids</taxon>
        <taxon>campanulids</taxon>
        <taxon>Asterales</taxon>
        <taxon>Asteraceae</taxon>
        <taxon>Cichorioideae</taxon>
        <taxon>Cichorieae</taxon>
        <taxon>Lactucinae</taxon>
        <taxon>Lactuca</taxon>
    </lineage>
</organism>
<feature type="compositionally biased region" description="Basic and acidic residues" evidence="1">
    <location>
        <begin position="188"/>
        <end position="203"/>
    </location>
</feature>
<feature type="compositionally biased region" description="Low complexity" evidence="1">
    <location>
        <begin position="214"/>
        <end position="227"/>
    </location>
</feature>
<feature type="compositionally biased region" description="Polar residues" evidence="1">
    <location>
        <begin position="139"/>
        <end position="166"/>
    </location>
</feature>